<protein>
    <recommendedName>
        <fullName evidence="5">Tryptophan-rich sensory protein</fullName>
    </recommendedName>
</protein>
<name>A0A179DEU6_9SPHI</name>
<evidence type="ECO:0000256" key="2">
    <source>
        <dbReference type="SAM" id="Phobius"/>
    </source>
</evidence>
<feature type="compositionally biased region" description="Basic and acidic residues" evidence="1">
    <location>
        <begin position="476"/>
        <end position="492"/>
    </location>
</feature>
<reference evidence="3 4" key="2">
    <citation type="submission" date="2016-06" db="EMBL/GenBank/DDBJ databases">
        <title>Pedobacter psychrophilus sp. nov., isolated from Antarctic fragmentary rock.</title>
        <authorList>
            <person name="Svec P."/>
        </authorList>
    </citation>
    <scope>NUCLEOTIDE SEQUENCE [LARGE SCALE GENOMIC DNA]</scope>
    <source>
        <strain evidence="3 4">CCM 8644</strain>
    </source>
</reference>
<feature type="transmembrane region" description="Helical" evidence="2">
    <location>
        <begin position="134"/>
        <end position="154"/>
    </location>
</feature>
<accession>A0A179DEU6</accession>
<organism evidence="3 4">
    <name type="scientific">Pedobacter psychrophilus</name>
    <dbReference type="NCBI Taxonomy" id="1826909"/>
    <lineage>
        <taxon>Bacteria</taxon>
        <taxon>Pseudomonadati</taxon>
        <taxon>Bacteroidota</taxon>
        <taxon>Sphingobacteriia</taxon>
        <taxon>Sphingobacteriales</taxon>
        <taxon>Sphingobacteriaceae</taxon>
        <taxon>Pedobacter</taxon>
    </lineage>
</organism>
<evidence type="ECO:0008006" key="5">
    <source>
        <dbReference type="Google" id="ProtNLM"/>
    </source>
</evidence>
<evidence type="ECO:0000256" key="1">
    <source>
        <dbReference type="SAM" id="MobiDB-lite"/>
    </source>
</evidence>
<dbReference type="Proteomes" id="UP000078459">
    <property type="component" value="Unassembled WGS sequence"/>
</dbReference>
<keyword evidence="2" id="KW-0472">Membrane</keyword>
<feature type="transmembrane region" description="Helical" evidence="2">
    <location>
        <begin position="44"/>
        <end position="67"/>
    </location>
</feature>
<keyword evidence="2" id="KW-0812">Transmembrane</keyword>
<dbReference type="STRING" id="1826909.A5893_08115"/>
<feature type="region of interest" description="Disordered" evidence="1">
    <location>
        <begin position="470"/>
        <end position="492"/>
    </location>
</feature>
<dbReference type="AlphaFoldDB" id="A0A179DEU6"/>
<keyword evidence="2" id="KW-1133">Transmembrane helix</keyword>
<gene>
    <name evidence="3" type="ORF">A5893_08115</name>
</gene>
<reference evidence="3 4" key="1">
    <citation type="submission" date="2016-04" db="EMBL/GenBank/DDBJ databases">
        <authorList>
            <person name="Evans L.H."/>
            <person name="Alamgir A."/>
            <person name="Owens N."/>
            <person name="Weber N.D."/>
            <person name="Virtaneva K."/>
            <person name="Barbian K."/>
            <person name="Babar A."/>
            <person name="Rosenke K."/>
        </authorList>
    </citation>
    <scope>NUCLEOTIDE SEQUENCE [LARGE SCALE GENOMIC DNA]</scope>
    <source>
        <strain evidence="3 4">CCM 8644</strain>
    </source>
</reference>
<evidence type="ECO:0000313" key="4">
    <source>
        <dbReference type="Proteomes" id="UP000078459"/>
    </source>
</evidence>
<comment type="caution">
    <text evidence="3">The sequence shown here is derived from an EMBL/GenBank/DDBJ whole genome shotgun (WGS) entry which is preliminary data.</text>
</comment>
<feature type="transmembrane region" description="Helical" evidence="2">
    <location>
        <begin position="21"/>
        <end position="38"/>
    </location>
</feature>
<proteinExistence type="predicted"/>
<evidence type="ECO:0000313" key="3">
    <source>
        <dbReference type="EMBL" id="OAQ39551.1"/>
    </source>
</evidence>
<dbReference type="EMBL" id="LWHJ01000027">
    <property type="protein sequence ID" value="OAQ39551.1"/>
    <property type="molecule type" value="Genomic_DNA"/>
</dbReference>
<keyword evidence="4" id="KW-1185">Reference proteome</keyword>
<dbReference type="RefSeq" id="WP_068822167.1">
    <property type="nucleotide sequence ID" value="NZ_LWHJ01000027.1"/>
</dbReference>
<sequence>MDKLSQKNNQWIENERKKWRIFSLINILFLSISVGLIFGLLGNLIFSFSIVTTFITVFIATLCYLLITDKSVNVSANDFSILLNQNFPQLEDSSQLLISSETELGTLQILQANKISTFLEEIKPLKLQSKKFKIILMILFGVSLCFLLTQIFPFKKQVLASESFPKVSQISNVKDVILPQISSVKVNINAPNYTQIKQVSQSQFSLKVVENAAINWEIKTTTPAKKIEFVFNEKVFIGLKPNKDFTHWETSKILNQSGFYQVLVDGKKSELYQIEIIKDLPVVIKISQPQQQTVIDIGMPYQIKIKAVLADDYGISEAFINATTASGKGEGVSFKEQKISFQQQIGGRQLNLNKTINLKSLEMKAGDELYFYIKAKDNHGQESKSDVYIVSIADTTELMSMNGMMGGVNLVPEYFRSQRQIIIDTEKLLKEQQIITPDEFKNRSNNLGIDQKLLRLRYGKFLGEENENQIGATAEGEEHSADDGHDHGNKEEKKFGDVSAIMDQYAHKHDNAEDATFFEPEQKSKLKATLTEMWNSELRLRTYKPQEALPFEYKALRLLKDLQQSSRAYVAKTTIKTAPLKLEKRLTGELDKIITPQNQKNFDGNNKKQKDLKGSVSILEQLKQNINLAVADKKILINARTYLVDAASKQPNLYLNSLKLLGKINEGVNYSSNDISTVQKALFGLLENDVYLPKASLESGNSSLGKAYLQNLKSKQ</sequence>
<dbReference type="OrthoDB" id="780137at2"/>